<keyword evidence="6" id="KW-1185">Reference proteome</keyword>
<dbReference type="Pfam" id="PF00445">
    <property type="entry name" value="Ribonuclease_T2"/>
    <property type="match status" value="1"/>
</dbReference>
<evidence type="ECO:0000313" key="6">
    <source>
        <dbReference type="Proteomes" id="UP000320333"/>
    </source>
</evidence>
<dbReference type="OrthoDB" id="435754at2759"/>
<comment type="caution">
    <text evidence="5">The sequence shown here is derived from an EMBL/GenBank/DDBJ whole genome shotgun (WGS) entry which is preliminary data.</text>
</comment>
<evidence type="ECO:0000256" key="3">
    <source>
        <dbReference type="RuleBase" id="RU004328"/>
    </source>
</evidence>
<evidence type="ECO:0000256" key="1">
    <source>
        <dbReference type="ARBA" id="ARBA00007469"/>
    </source>
</evidence>
<dbReference type="EMBL" id="QEAP01000045">
    <property type="protein sequence ID" value="TPX76490.1"/>
    <property type="molecule type" value="Genomic_DNA"/>
</dbReference>
<dbReference type="Gene3D" id="1.25.10.10">
    <property type="entry name" value="Leucine-rich Repeat Variant"/>
    <property type="match status" value="1"/>
</dbReference>
<dbReference type="Proteomes" id="UP000320333">
    <property type="component" value="Unassembled WGS sequence"/>
</dbReference>
<name>A0A507FLA4_9FUNG</name>
<dbReference type="GO" id="GO:0033897">
    <property type="term" value="F:ribonuclease T2 activity"/>
    <property type="evidence" value="ECO:0007669"/>
    <property type="project" value="UniProtKB-EC"/>
</dbReference>
<dbReference type="CDD" id="cd00374">
    <property type="entry name" value="RNase_T2"/>
    <property type="match status" value="1"/>
</dbReference>
<protein>
    <recommendedName>
        <fullName evidence="2">ribonuclease T2</fullName>
        <ecNumber evidence="2">4.6.1.19</ecNumber>
    </recommendedName>
</protein>
<dbReference type="InterPro" id="IPR019399">
    <property type="entry name" value="Parkin_co-regulated_protein"/>
</dbReference>
<dbReference type="STRING" id="246404.A0A507FLA4"/>
<gene>
    <name evidence="5" type="ORF">CcCBS67573_g02212</name>
</gene>
<feature type="region of interest" description="Disordered" evidence="4">
    <location>
        <begin position="1"/>
        <end position="62"/>
    </location>
</feature>
<dbReference type="PROSITE" id="PS00531">
    <property type="entry name" value="RNASE_T2_2"/>
    <property type="match status" value="1"/>
</dbReference>
<dbReference type="Pfam" id="PF10274">
    <property type="entry name" value="ParcG"/>
    <property type="match status" value="1"/>
</dbReference>
<dbReference type="InterPro" id="IPR001568">
    <property type="entry name" value="RNase_T2-like"/>
</dbReference>
<dbReference type="PANTHER" id="PTHR21207:SF1">
    <property type="entry name" value="PACRG-LIKE PROTEIN"/>
    <property type="match status" value="1"/>
</dbReference>
<proteinExistence type="inferred from homology"/>
<comment type="similarity">
    <text evidence="1 3">Belongs to the RNase T2 family.</text>
</comment>
<dbReference type="InterPro" id="IPR018188">
    <property type="entry name" value="RNase_T2_His_AS_1"/>
</dbReference>
<dbReference type="Gene3D" id="3.90.730.10">
    <property type="entry name" value="Ribonuclease T2-like"/>
    <property type="match status" value="1"/>
</dbReference>
<dbReference type="GO" id="GO:0003723">
    <property type="term" value="F:RNA binding"/>
    <property type="evidence" value="ECO:0007669"/>
    <property type="project" value="InterPro"/>
</dbReference>
<dbReference type="SUPFAM" id="SSF48371">
    <property type="entry name" value="ARM repeat"/>
    <property type="match status" value="1"/>
</dbReference>
<sequence>MFATASRDVGAHKTASKPSTAARTANTAASAAAPKTTRKPPSSSVKKGSIAPAAEPKLAPTKISNRSVPKAILDLGLGNHKTAFSAAYSKGGFPCRLEHGSVKHKVSWAQPVESISYNPLLATLFEGLRETEHPFLFLVPHAVKDMLQAHNSREKVEPMIASAIPSLRHALSSKHKSTILSSLETVKHLGACLGSSLLPYLPSLLPPIALHSHSRDNQIKETVVECLQGVESAIAYDPKNSGTVLAEEGGGRKVEVSSAGGGLKEKRVVNLGEWIGVGGGDRGVGGSAGAEALKMIKAKIPTYSSVFVALCLLTASGAAAQFSLDQCRPETIACKAPSESTCCLPTNGNLVLAVQFLPGYCKAVKGACSHAVMDAIPKGQWTLHGLWPNTCDNYQIFDCDRKRMYKDTRDRIVDSPILQNMTRFWVTFKGSEESHFNDFWSHEFGKHGTCYSPSNPECVGSTKGADVERFFTDALYLRSKYDVFNALKAASIVPSNTAAYKSADIVTALLNAFGQLSVALICKGPYLTEIRLALVGSGAGIAKNADFYLPGTCPRYGIVYTEEHSDPTVLNIGNGSENEI</sequence>
<dbReference type="InterPro" id="IPR016024">
    <property type="entry name" value="ARM-type_fold"/>
</dbReference>
<dbReference type="EC" id="4.6.1.19" evidence="2"/>
<organism evidence="5 6">
    <name type="scientific">Chytriomyces confervae</name>
    <dbReference type="NCBI Taxonomy" id="246404"/>
    <lineage>
        <taxon>Eukaryota</taxon>
        <taxon>Fungi</taxon>
        <taxon>Fungi incertae sedis</taxon>
        <taxon>Chytridiomycota</taxon>
        <taxon>Chytridiomycota incertae sedis</taxon>
        <taxon>Chytridiomycetes</taxon>
        <taxon>Chytridiales</taxon>
        <taxon>Chytriomycetaceae</taxon>
        <taxon>Chytriomyces</taxon>
    </lineage>
</organism>
<dbReference type="PANTHER" id="PTHR21207">
    <property type="entry name" value="PARKIN COREGULATED GENE PROTEIN PARK2 COREGULATED"/>
    <property type="match status" value="1"/>
</dbReference>
<dbReference type="AlphaFoldDB" id="A0A507FLA4"/>
<dbReference type="PROSITE" id="PS00530">
    <property type="entry name" value="RNASE_T2_1"/>
    <property type="match status" value="1"/>
</dbReference>
<reference evidence="5 6" key="1">
    <citation type="journal article" date="2019" name="Sci. Rep.">
        <title>Comparative genomics of chytrid fungi reveal insights into the obligate biotrophic and pathogenic lifestyle of Synchytrium endobioticum.</title>
        <authorList>
            <person name="van de Vossenberg B.T.L.H."/>
            <person name="Warris S."/>
            <person name="Nguyen H.D.T."/>
            <person name="van Gent-Pelzer M.P.E."/>
            <person name="Joly D.L."/>
            <person name="van de Geest H.C."/>
            <person name="Bonants P.J.M."/>
            <person name="Smith D.S."/>
            <person name="Levesque C.A."/>
            <person name="van der Lee T.A.J."/>
        </authorList>
    </citation>
    <scope>NUCLEOTIDE SEQUENCE [LARGE SCALE GENOMIC DNA]</scope>
    <source>
        <strain evidence="5 6">CBS 675.73</strain>
    </source>
</reference>
<dbReference type="InterPro" id="IPR033130">
    <property type="entry name" value="RNase_T2_His_AS_2"/>
</dbReference>
<evidence type="ECO:0000256" key="4">
    <source>
        <dbReference type="SAM" id="MobiDB-lite"/>
    </source>
</evidence>
<accession>A0A507FLA4</accession>
<dbReference type="SUPFAM" id="SSF55895">
    <property type="entry name" value="Ribonuclease Rh-like"/>
    <property type="match status" value="1"/>
</dbReference>
<dbReference type="InterPro" id="IPR036430">
    <property type="entry name" value="RNase_T2-like_sf"/>
</dbReference>
<feature type="compositionally biased region" description="Low complexity" evidence="4">
    <location>
        <begin position="18"/>
        <end position="41"/>
    </location>
</feature>
<evidence type="ECO:0000313" key="5">
    <source>
        <dbReference type="EMBL" id="TPX76490.1"/>
    </source>
</evidence>
<dbReference type="InterPro" id="IPR011989">
    <property type="entry name" value="ARM-like"/>
</dbReference>
<evidence type="ECO:0000256" key="2">
    <source>
        <dbReference type="ARBA" id="ARBA00012571"/>
    </source>
</evidence>